<dbReference type="PANTHER" id="PTHR45661:SF3">
    <property type="entry name" value="IG-LIKE DOMAIN-CONTAINING PROTEIN"/>
    <property type="match status" value="1"/>
</dbReference>
<dbReference type="Pfam" id="PF13306">
    <property type="entry name" value="LRR_5"/>
    <property type="match status" value="1"/>
</dbReference>
<name>A0ABR2JPB2_9EUKA</name>
<organism evidence="1 2">
    <name type="scientific">Tritrichomonas musculus</name>
    <dbReference type="NCBI Taxonomy" id="1915356"/>
    <lineage>
        <taxon>Eukaryota</taxon>
        <taxon>Metamonada</taxon>
        <taxon>Parabasalia</taxon>
        <taxon>Tritrichomonadida</taxon>
        <taxon>Tritrichomonadidae</taxon>
        <taxon>Tritrichomonas</taxon>
    </lineage>
</organism>
<dbReference type="InterPro" id="IPR026906">
    <property type="entry name" value="LRR_5"/>
</dbReference>
<evidence type="ECO:0000313" key="1">
    <source>
        <dbReference type="EMBL" id="KAK8880709.1"/>
    </source>
</evidence>
<proteinExistence type="predicted"/>
<accession>A0ABR2JPB2</accession>
<sequence>MKDINTALLDFIEADDDSETEFSNFITIMDEYDILQNKEETQILFRLISKIADNHFRTSDFFEKLEKVYHYLIKEKPAPISNYIKKCKEYNKRALLLLLQKGFLKPDSQFLEVYINSIESFTGTFSKKKVNDIQRIFYLYPGMKQYIDENNQKMIENKILSTFDEEISSFEKKCQIGENDSYICSLIRNDLVDEFISYINRTGTSNSTIINPSIFETNSFLIDKQPTLIEYASFFGSIQIIQYLKYSNVPLTSSLWQYAVHSNNADLIHFLEENRIKPQNNDILGIVGHDRSYNCVLKECIKCHHNSITNYIKDNLLSRRQDDDWYELSFDFDTCILDSLNFIFFPDDIGSIISEMRNEEGFNILNLLFSQKVITIPSNVTSIGSQAFDKCSKLTQIIIPSSVKEIGMRAFSGCSSLTHLIIPSSVTSIKEYAFDGCSALKEITIPSSLTSIRNFTFQGCSSLARIIIPSFVASIGDYAFNGCHSLNEIIFPPSVERIGEYSFSDCSSLKQIEIHSSVKSIGNYSFYRCSSLEKVSILSKISSIGDGVFSSCTSLAFISIPESVDSIGKNSFYNCSSLTQIEVPSSVKSIGNYAFYGCSSLAHISFPPLIKSIGSYAFYGCTLLTEECVPSSVTSVGNNAFSKDLLSK</sequence>
<dbReference type="SUPFAM" id="SSF52058">
    <property type="entry name" value="L domain-like"/>
    <property type="match status" value="2"/>
</dbReference>
<dbReference type="Gene3D" id="3.80.10.10">
    <property type="entry name" value="Ribonuclease Inhibitor"/>
    <property type="match status" value="3"/>
</dbReference>
<dbReference type="Proteomes" id="UP001470230">
    <property type="component" value="Unassembled WGS sequence"/>
</dbReference>
<keyword evidence="2" id="KW-1185">Reference proteome</keyword>
<dbReference type="InterPro" id="IPR032675">
    <property type="entry name" value="LRR_dom_sf"/>
</dbReference>
<protein>
    <recommendedName>
        <fullName evidence="3">Surface antigen BspA-like</fullName>
    </recommendedName>
</protein>
<dbReference type="PANTHER" id="PTHR45661">
    <property type="entry name" value="SURFACE ANTIGEN"/>
    <property type="match status" value="1"/>
</dbReference>
<dbReference type="InterPro" id="IPR053139">
    <property type="entry name" value="Surface_bspA-like"/>
</dbReference>
<gene>
    <name evidence="1" type="ORF">M9Y10_003396</name>
</gene>
<reference evidence="1 2" key="1">
    <citation type="submission" date="2024-04" db="EMBL/GenBank/DDBJ databases">
        <title>Tritrichomonas musculus Genome.</title>
        <authorList>
            <person name="Alves-Ferreira E."/>
            <person name="Grigg M."/>
            <person name="Lorenzi H."/>
            <person name="Galac M."/>
        </authorList>
    </citation>
    <scope>NUCLEOTIDE SEQUENCE [LARGE SCALE GENOMIC DNA]</scope>
    <source>
        <strain evidence="1 2">EAF2021</strain>
    </source>
</reference>
<evidence type="ECO:0000313" key="2">
    <source>
        <dbReference type="Proteomes" id="UP001470230"/>
    </source>
</evidence>
<comment type="caution">
    <text evidence="1">The sequence shown here is derived from an EMBL/GenBank/DDBJ whole genome shotgun (WGS) entry which is preliminary data.</text>
</comment>
<dbReference type="EMBL" id="JAPFFF010000010">
    <property type="protein sequence ID" value="KAK8880709.1"/>
    <property type="molecule type" value="Genomic_DNA"/>
</dbReference>
<evidence type="ECO:0008006" key="3">
    <source>
        <dbReference type="Google" id="ProtNLM"/>
    </source>
</evidence>